<reference evidence="1" key="2">
    <citation type="journal article" date="2015" name="Data Brief">
        <title>Shoot transcriptome of the giant reed, Arundo donax.</title>
        <authorList>
            <person name="Barrero R.A."/>
            <person name="Guerrero F.D."/>
            <person name="Moolhuijzen P."/>
            <person name="Goolsby J.A."/>
            <person name="Tidwell J."/>
            <person name="Bellgard S.E."/>
            <person name="Bellgard M.I."/>
        </authorList>
    </citation>
    <scope>NUCLEOTIDE SEQUENCE</scope>
    <source>
        <tissue evidence="1">Shoot tissue taken approximately 20 cm above the soil surface</tissue>
    </source>
</reference>
<dbReference type="EMBL" id="GBRH01168905">
    <property type="protein sequence ID" value="JAE28991.1"/>
    <property type="molecule type" value="Transcribed_RNA"/>
</dbReference>
<evidence type="ECO:0000313" key="1">
    <source>
        <dbReference type="EMBL" id="JAE28991.1"/>
    </source>
</evidence>
<protein>
    <submittedName>
        <fullName evidence="1">Uncharacterized protein</fullName>
    </submittedName>
</protein>
<proteinExistence type="predicted"/>
<organism evidence="1">
    <name type="scientific">Arundo donax</name>
    <name type="common">Giant reed</name>
    <name type="synonym">Donax arundinaceus</name>
    <dbReference type="NCBI Taxonomy" id="35708"/>
    <lineage>
        <taxon>Eukaryota</taxon>
        <taxon>Viridiplantae</taxon>
        <taxon>Streptophyta</taxon>
        <taxon>Embryophyta</taxon>
        <taxon>Tracheophyta</taxon>
        <taxon>Spermatophyta</taxon>
        <taxon>Magnoliopsida</taxon>
        <taxon>Liliopsida</taxon>
        <taxon>Poales</taxon>
        <taxon>Poaceae</taxon>
        <taxon>PACMAD clade</taxon>
        <taxon>Arundinoideae</taxon>
        <taxon>Arundineae</taxon>
        <taxon>Arundo</taxon>
    </lineage>
</organism>
<sequence>MDNEQRAGSTCDDIAWGQATFGRGGSVTHIGMVYEQQAPHVRVCERGHIRQQPVQRRMKPEQKQIFPFVFLGESISRHGVPRQRPRDSIR</sequence>
<accession>A0A0A9H2D3</accession>
<name>A0A0A9H2D3_ARUDO</name>
<dbReference type="AlphaFoldDB" id="A0A0A9H2D3"/>
<reference evidence="1" key="1">
    <citation type="submission" date="2014-09" db="EMBL/GenBank/DDBJ databases">
        <authorList>
            <person name="Magalhaes I.L.F."/>
            <person name="Oliveira U."/>
            <person name="Santos F.R."/>
            <person name="Vidigal T.H.D.A."/>
            <person name="Brescovit A.D."/>
            <person name="Santos A.J."/>
        </authorList>
    </citation>
    <scope>NUCLEOTIDE SEQUENCE</scope>
    <source>
        <tissue evidence="1">Shoot tissue taken approximately 20 cm above the soil surface</tissue>
    </source>
</reference>